<feature type="transmembrane region" description="Helical" evidence="7">
    <location>
        <begin position="298"/>
        <end position="319"/>
    </location>
</feature>
<keyword evidence="3 7" id="KW-1133">Transmembrane helix</keyword>
<reference evidence="9 10" key="1">
    <citation type="journal article" date="2013" name="PLoS Genet.">
        <title>The genome and development-dependent transcriptomes of Pyronema confluens: a window into fungal evolution.</title>
        <authorList>
            <person name="Traeger S."/>
            <person name="Altegoer F."/>
            <person name="Freitag M."/>
            <person name="Gabaldon T."/>
            <person name="Kempken F."/>
            <person name="Kumar A."/>
            <person name="Marcet-Houben M."/>
            <person name="Poggeler S."/>
            <person name="Stajich J.E."/>
            <person name="Nowrousian M."/>
        </authorList>
    </citation>
    <scope>NUCLEOTIDE SEQUENCE [LARGE SCALE GENOMIC DNA]</scope>
    <source>
        <strain evidence="10">CBS 100304</strain>
        <tissue evidence="9">Vegetative mycelium</tissue>
    </source>
</reference>
<keyword evidence="4 7" id="KW-0472">Membrane</keyword>
<evidence type="ECO:0000256" key="2">
    <source>
        <dbReference type="ARBA" id="ARBA00022692"/>
    </source>
</evidence>
<feature type="compositionally biased region" description="Polar residues" evidence="6">
    <location>
        <begin position="343"/>
        <end position="358"/>
    </location>
</feature>
<feature type="transmembrane region" description="Helical" evidence="7">
    <location>
        <begin position="137"/>
        <end position="163"/>
    </location>
</feature>
<feature type="transmembrane region" description="Helical" evidence="7">
    <location>
        <begin position="51"/>
        <end position="73"/>
    </location>
</feature>
<comment type="similarity">
    <text evidence="5">Belongs to the SAT4 family.</text>
</comment>
<evidence type="ECO:0000313" key="10">
    <source>
        <dbReference type="Proteomes" id="UP000018144"/>
    </source>
</evidence>
<evidence type="ECO:0000256" key="3">
    <source>
        <dbReference type="ARBA" id="ARBA00022989"/>
    </source>
</evidence>
<organism evidence="9 10">
    <name type="scientific">Pyronema omphalodes (strain CBS 100304)</name>
    <name type="common">Pyronema confluens</name>
    <dbReference type="NCBI Taxonomy" id="1076935"/>
    <lineage>
        <taxon>Eukaryota</taxon>
        <taxon>Fungi</taxon>
        <taxon>Dikarya</taxon>
        <taxon>Ascomycota</taxon>
        <taxon>Pezizomycotina</taxon>
        <taxon>Pezizomycetes</taxon>
        <taxon>Pezizales</taxon>
        <taxon>Pyronemataceae</taxon>
        <taxon>Pyronema</taxon>
    </lineage>
</organism>
<dbReference type="InterPro" id="IPR052337">
    <property type="entry name" value="SAT4-like"/>
</dbReference>
<sequence length="415" mass="46443">MLPPHSHSHSPHGDEYHSQLLDDIHGHSHDSDHGHVHHHHRPASTKVPVNFFIALLAVQLFVTPLFVFCRMYMLRKQRATIWSKIADWCFGIYGFLVIVDSGTMMNYVVEEKKLIEKFPGVQDEAKVLNEMLKKSHLVANFTLSLTYNIEMTIIKLAFLCYFFPLLPALRLRLRITLYLTTLYLLFTCVAQLLSTLLYCHPISLNWAAPPTCALENSFPGVILQFGINLSTSLLLLLLVLFILAQRLVTRYDKLGVGIIVIIGMLAPTMALLRVIAIWPLVQDGHVHMAELTRANSSYGVIEALAVMVAFFCPALRVWFRERVGDGASASPTGLMARSGVDVSKTTKGSRGNSGSTLPRWQGGTGLWRSTRNGSWDSTDQGAETEGELAARDDMNMGRGVREYVWNGQGRPPTWI</sequence>
<dbReference type="GO" id="GO:0016020">
    <property type="term" value="C:membrane"/>
    <property type="evidence" value="ECO:0007669"/>
    <property type="project" value="UniProtKB-SubCell"/>
</dbReference>
<evidence type="ECO:0000256" key="4">
    <source>
        <dbReference type="ARBA" id="ARBA00023136"/>
    </source>
</evidence>
<evidence type="ECO:0000256" key="5">
    <source>
        <dbReference type="ARBA" id="ARBA00038359"/>
    </source>
</evidence>
<gene>
    <name evidence="9" type="ORF">PCON_11493</name>
</gene>
<accession>U4LHZ9</accession>
<dbReference type="AlphaFoldDB" id="U4LHZ9"/>
<keyword evidence="10" id="KW-1185">Reference proteome</keyword>
<dbReference type="STRING" id="1076935.U4LHZ9"/>
<feature type="domain" description="Rhodopsin" evidence="8">
    <location>
        <begin position="124"/>
        <end position="319"/>
    </location>
</feature>
<protein>
    <recommendedName>
        <fullName evidence="8">Rhodopsin domain-containing protein</fullName>
    </recommendedName>
</protein>
<dbReference type="InterPro" id="IPR049326">
    <property type="entry name" value="Rhodopsin_dom_fungi"/>
</dbReference>
<feature type="region of interest" description="Disordered" evidence="6">
    <location>
        <begin position="338"/>
        <end position="388"/>
    </location>
</feature>
<proteinExistence type="inferred from homology"/>
<feature type="transmembrane region" description="Helical" evidence="7">
    <location>
        <begin position="85"/>
        <end position="109"/>
    </location>
</feature>
<feature type="compositionally biased region" description="Polar residues" evidence="6">
    <location>
        <begin position="367"/>
        <end position="381"/>
    </location>
</feature>
<dbReference type="PANTHER" id="PTHR33048">
    <property type="entry name" value="PTH11-LIKE INTEGRAL MEMBRANE PROTEIN (AFU_ORTHOLOGUE AFUA_5G11245)"/>
    <property type="match status" value="1"/>
</dbReference>
<feature type="transmembrane region" description="Helical" evidence="7">
    <location>
        <begin position="218"/>
        <end position="244"/>
    </location>
</feature>
<dbReference type="EMBL" id="HF935654">
    <property type="protein sequence ID" value="CCX11899.1"/>
    <property type="molecule type" value="Genomic_DNA"/>
</dbReference>
<dbReference type="PANTHER" id="PTHR33048:SF47">
    <property type="entry name" value="INTEGRAL MEMBRANE PROTEIN-RELATED"/>
    <property type="match status" value="1"/>
</dbReference>
<evidence type="ECO:0000313" key="9">
    <source>
        <dbReference type="EMBL" id="CCX11899.1"/>
    </source>
</evidence>
<evidence type="ECO:0000259" key="8">
    <source>
        <dbReference type="Pfam" id="PF20684"/>
    </source>
</evidence>
<dbReference type="Proteomes" id="UP000018144">
    <property type="component" value="Unassembled WGS sequence"/>
</dbReference>
<feature type="transmembrane region" description="Helical" evidence="7">
    <location>
        <begin position="175"/>
        <end position="198"/>
    </location>
</feature>
<feature type="transmembrane region" description="Helical" evidence="7">
    <location>
        <begin position="256"/>
        <end position="278"/>
    </location>
</feature>
<comment type="subcellular location">
    <subcellularLocation>
        <location evidence="1">Membrane</location>
        <topology evidence="1">Multi-pass membrane protein</topology>
    </subcellularLocation>
</comment>
<evidence type="ECO:0000256" key="6">
    <source>
        <dbReference type="SAM" id="MobiDB-lite"/>
    </source>
</evidence>
<dbReference type="Pfam" id="PF20684">
    <property type="entry name" value="Fung_rhodopsin"/>
    <property type="match status" value="1"/>
</dbReference>
<dbReference type="OrthoDB" id="5372266at2759"/>
<evidence type="ECO:0000256" key="7">
    <source>
        <dbReference type="SAM" id="Phobius"/>
    </source>
</evidence>
<keyword evidence="2 7" id="KW-0812">Transmembrane</keyword>
<name>U4LHZ9_PYROM</name>
<evidence type="ECO:0000256" key="1">
    <source>
        <dbReference type="ARBA" id="ARBA00004141"/>
    </source>
</evidence>